<evidence type="ECO:0000256" key="1">
    <source>
        <dbReference type="SAM" id="MobiDB-lite"/>
    </source>
</evidence>
<dbReference type="EMBL" id="PPEK01000009">
    <property type="protein sequence ID" value="PNV67358.1"/>
    <property type="molecule type" value="Genomic_DNA"/>
</dbReference>
<reference evidence="3" key="1">
    <citation type="submission" date="2018-01" db="EMBL/GenBank/DDBJ databases">
        <title>Rubneribacter badeniensis gen. nov., sp. nov., and Colonibacter rubneri, gen. nov., sp. nov., WGS of new members of the Eggerthellaceae.</title>
        <authorList>
            <person name="Danylec N."/>
            <person name="Stoll D.A."/>
            <person name="Doetsch A."/>
            <person name="Kulling S.E."/>
            <person name="Huch M."/>
        </authorList>
    </citation>
    <scope>NUCLEOTIDE SEQUENCE [LARGE SCALE GENOMIC DNA]</scope>
    <source>
        <strain evidence="3">ResAG-96</strain>
    </source>
</reference>
<sequence>MDLDEELTDLEDGRQTDAEQIDEESEIEDVAEFQDDEEFEPEADEEDLEQAYDDFFFAGEGPEGEGDVDDEGNDGGLAAAALEAEGIDLSEEGFHIVDENEAASLADDLGGHVAVYGDGEPYEDEGSIDAADAEELEDAPGVAEGRIGDREEADVIEDLEGGQLADAQDAAEEAENAEDAEADDTEDVLLVESSEEDDGYELVELELDEDAIVRYIEDDDGERIGFVLMEDGEEAEYFYVAEDDDDEDSDDEFDFGITKEGVAEVTGDMNAIYKDGIAVAAELKGAFDDIKSALDFGSVLKK</sequence>
<dbReference type="OrthoDB" id="3174081at2"/>
<proteinExistence type="predicted"/>
<keyword evidence="3" id="KW-1185">Reference proteome</keyword>
<comment type="caution">
    <text evidence="2">The sequence shown here is derived from an EMBL/GenBank/DDBJ whole genome shotgun (WGS) entry which is preliminary data.</text>
</comment>
<evidence type="ECO:0000313" key="2">
    <source>
        <dbReference type="EMBL" id="PNV67358.1"/>
    </source>
</evidence>
<dbReference type="AlphaFoldDB" id="A0A2K2UAW7"/>
<gene>
    <name evidence="2" type="ORF">C2L71_08010</name>
</gene>
<feature type="compositionally biased region" description="Acidic residues" evidence="1">
    <location>
        <begin position="169"/>
        <end position="187"/>
    </location>
</feature>
<name>A0A2K2UAW7_9ACTN</name>
<dbReference type="Proteomes" id="UP000236197">
    <property type="component" value="Unassembled WGS sequence"/>
</dbReference>
<organism evidence="2 3">
    <name type="scientific">Enteroscipio rubneri</name>
    <dbReference type="NCBI Taxonomy" id="2070686"/>
    <lineage>
        <taxon>Bacteria</taxon>
        <taxon>Bacillati</taxon>
        <taxon>Actinomycetota</taxon>
        <taxon>Coriobacteriia</taxon>
        <taxon>Eggerthellales</taxon>
        <taxon>Eggerthellaceae</taxon>
        <taxon>Enteroscipio</taxon>
    </lineage>
</organism>
<feature type="region of interest" description="Disordered" evidence="1">
    <location>
        <begin position="1"/>
        <end position="76"/>
    </location>
</feature>
<protein>
    <submittedName>
        <fullName evidence="2">Uncharacterized protein</fullName>
    </submittedName>
</protein>
<feature type="compositionally biased region" description="Acidic residues" evidence="1">
    <location>
        <begin position="62"/>
        <end position="73"/>
    </location>
</feature>
<evidence type="ECO:0000313" key="3">
    <source>
        <dbReference type="Proteomes" id="UP000236197"/>
    </source>
</evidence>
<feature type="compositionally biased region" description="Acidic residues" evidence="1">
    <location>
        <begin position="19"/>
        <end position="52"/>
    </location>
</feature>
<dbReference type="RefSeq" id="WP_103265251.1">
    <property type="nucleotide sequence ID" value="NZ_CABMLE010000009.1"/>
</dbReference>
<accession>A0A2K2UAW7</accession>
<feature type="compositionally biased region" description="Acidic residues" evidence="1">
    <location>
        <begin position="1"/>
        <end position="10"/>
    </location>
</feature>
<feature type="region of interest" description="Disordered" evidence="1">
    <location>
        <begin position="162"/>
        <end position="187"/>
    </location>
</feature>